<keyword evidence="3" id="KW-1185">Reference proteome</keyword>
<keyword evidence="1" id="KW-0812">Transmembrane</keyword>
<feature type="transmembrane region" description="Helical" evidence="1">
    <location>
        <begin position="95"/>
        <end position="118"/>
    </location>
</feature>
<evidence type="ECO:0000313" key="3">
    <source>
        <dbReference type="Proteomes" id="UP001597120"/>
    </source>
</evidence>
<name>A0ABW3DGF3_9BACL</name>
<accession>A0ABW3DGF3</accession>
<dbReference type="Proteomes" id="UP001597120">
    <property type="component" value="Unassembled WGS sequence"/>
</dbReference>
<feature type="transmembrane region" description="Helical" evidence="1">
    <location>
        <begin position="39"/>
        <end position="58"/>
    </location>
</feature>
<keyword evidence="1" id="KW-1133">Transmembrane helix</keyword>
<proteinExistence type="predicted"/>
<keyword evidence="1" id="KW-0472">Membrane</keyword>
<reference evidence="3" key="1">
    <citation type="journal article" date="2019" name="Int. J. Syst. Evol. Microbiol.">
        <title>The Global Catalogue of Microorganisms (GCM) 10K type strain sequencing project: providing services to taxonomists for standard genome sequencing and annotation.</title>
        <authorList>
            <consortium name="The Broad Institute Genomics Platform"/>
            <consortium name="The Broad Institute Genome Sequencing Center for Infectious Disease"/>
            <person name="Wu L."/>
            <person name="Ma J."/>
        </authorList>
    </citation>
    <scope>NUCLEOTIDE SEQUENCE [LARGE SCALE GENOMIC DNA]</scope>
    <source>
        <strain evidence="3">CCUG 57263</strain>
    </source>
</reference>
<gene>
    <name evidence="2" type="ORF">ACFQ03_20850</name>
</gene>
<organism evidence="2 3">
    <name type="scientific">Paenibacillus residui</name>
    <dbReference type="NCBI Taxonomy" id="629724"/>
    <lineage>
        <taxon>Bacteria</taxon>
        <taxon>Bacillati</taxon>
        <taxon>Bacillota</taxon>
        <taxon>Bacilli</taxon>
        <taxon>Bacillales</taxon>
        <taxon>Paenibacillaceae</taxon>
        <taxon>Paenibacillus</taxon>
    </lineage>
</organism>
<dbReference type="RefSeq" id="WP_379290728.1">
    <property type="nucleotide sequence ID" value="NZ_JBHTIU010000085.1"/>
</dbReference>
<evidence type="ECO:0000256" key="1">
    <source>
        <dbReference type="SAM" id="Phobius"/>
    </source>
</evidence>
<evidence type="ECO:0000313" key="2">
    <source>
        <dbReference type="EMBL" id="MFD0871592.1"/>
    </source>
</evidence>
<comment type="caution">
    <text evidence="2">The sequence shown here is derived from an EMBL/GenBank/DDBJ whole genome shotgun (WGS) entry which is preliminary data.</text>
</comment>
<protein>
    <submittedName>
        <fullName evidence="2">Uncharacterized protein</fullName>
    </submittedName>
</protein>
<sequence>MLVWVLNVFLGGCFALQIQLDQRVQGYGSLRKWQTSICTSLLILATSSAVMACGQLLVKEEILPLVWTGCTYLALLVMLPVIFRELSVITGTPSGFCIGISVNLMALGGMLPVSWLTFWPPLIGTVCRLLRTAPDTVSHSLIAAHYRRRIVTNVC</sequence>
<feature type="transmembrane region" description="Helical" evidence="1">
    <location>
        <begin position="65"/>
        <end position="83"/>
    </location>
</feature>
<dbReference type="EMBL" id="JBHTIU010000085">
    <property type="protein sequence ID" value="MFD0871592.1"/>
    <property type="molecule type" value="Genomic_DNA"/>
</dbReference>